<protein>
    <submittedName>
        <fullName evidence="2">Uncharacterized protein</fullName>
    </submittedName>
</protein>
<feature type="transmembrane region" description="Helical" evidence="1">
    <location>
        <begin position="458"/>
        <end position="476"/>
    </location>
</feature>
<keyword evidence="1" id="KW-1133">Transmembrane helix</keyword>
<dbReference type="Proteomes" id="UP000284676">
    <property type="component" value="Unassembled WGS sequence"/>
</dbReference>
<dbReference type="Gene3D" id="3.40.190.10">
    <property type="entry name" value="Periplasmic binding protein-like II"/>
    <property type="match status" value="4"/>
</dbReference>
<evidence type="ECO:0000313" key="3">
    <source>
        <dbReference type="Proteomes" id="UP000284676"/>
    </source>
</evidence>
<sequence>MKKIFMFLYLLITINILGMEEIKVSYPKGRVDFSFYQNLEEDKYKGKYVDLFDFLNKDKKYKFKYQIEKKDEKNLADIQIRKLGNFDSNYSYIETAYTQRIYVIAKKGVDLKNIDEKENLRVGYFGKGIEEIERLKNYYDTPESDVTIFRNEEDIYYALITGNIDIAVIANLKKSSNFPDVEILTTMNVKEYIGIRKDREDLYQLFSKNIEKFDNKKLLESNKKNRIEYFKYLYKDTPTYNDIKIRYKDLKVLIPDKEFLPYYKSRGTKSEGVVPYIGEEIEEILRVPVRYVLSKDEAWDINGVDFTKDKSTLSRGYLRNKIVGINKLTDATILTYKDLEGMTIIKLKDTNLNNLLSRLNNKKIIEVSSFDEGMNYLKSTKNSVFIGTQLYLNYYLRSENLDKKYKISQSKFEISTEMTFKDRELMKILNEVLLSYSADEIEYVANTMVVPKLNLKRFVVEGILAGVILVYIVLLIKRGKK</sequence>
<keyword evidence="1" id="KW-0472">Membrane</keyword>
<dbReference type="SUPFAM" id="SSF53850">
    <property type="entry name" value="Periplasmic binding protein-like II"/>
    <property type="match status" value="2"/>
</dbReference>
<name>A0A414PQJ5_FUSMR</name>
<accession>A0A414PQJ5</accession>
<proteinExistence type="predicted"/>
<reference evidence="2 3" key="1">
    <citation type="submission" date="2018-08" db="EMBL/GenBank/DDBJ databases">
        <title>A genome reference for cultivated species of the human gut microbiota.</title>
        <authorList>
            <person name="Zou Y."/>
            <person name="Xue W."/>
            <person name="Luo G."/>
        </authorList>
    </citation>
    <scope>NUCLEOTIDE SEQUENCE [LARGE SCALE GENOMIC DNA]</scope>
    <source>
        <strain evidence="2 3">AM25-1</strain>
    </source>
</reference>
<dbReference type="RefSeq" id="WP_005883160.1">
    <property type="nucleotide sequence ID" value="NZ_CABMMQ010000003.1"/>
</dbReference>
<gene>
    <name evidence="2" type="ORF">DW663_09785</name>
</gene>
<evidence type="ECO:0000313" key="2">
    <source>
        <dbReference type="EMBL" id="RHF70817.1"/>
    </source>
</evidence>
<dbReference type="AlphaFoldDB" id="A0A414PQJ5"/>
<dbReference type="GeneID" id="62762006"/>
<dbReference type="EMBL" id="QRHL01000021">
    <property type="protein sequence ID" value="RHF70817.1"/>
    <property type="molecule type" value="Genomic_DNA"/>
</dbReference>
<organism evidence="2 3">
    <name type="scientific">Fusobacterium mortiferum</name>
    <dbReference type="NCBI Taxonomy" id="850"/>
    <lineage>
        <taxon>Bacteria</taxon>
        <taxon>Fusobacteriati</taxon>
        <taxon>Fusobacteriota</taxon>
        <taxon>Fusobacteriia</taxon>
        <taxon>Fusobacteriales</taxon>
        <taxon>Fusobacteriaceae</taxon>
        <taxon>Fusobacterium</taxon>
    </lineage>
</organism>
<evidence type="ECO:0000256" key="1">
    <source>
        <dbReference type="SAM" id="Phobius"/>
    </source>
</evidence>
<comment type="caution">
    <text evidence="2">The sequence shown here is derived from an EMBL/GenBank/DDBJ whole genome shotgun (WGS) entry which is preliminary data.</text>
</comment>
<keyword evidence="1" id="KW-0812">Transmembrane</keyword>